<accession>A0A4R2MG99</accession>
<evidence type="ECO:0000313" key="1">
    <source>
        <dbReference type="EMBL" id="TCP01766.1"/>
    </source>
</evidence>
<evidence type="ECO:0000313" key="2">
    <source>
        <dbReference type="Proteomes" id="UP000295106"/>
    </source>
</evidence>
<protein>
    <submittedName>
        <fullName evidence="1">Uncharacterized protein</fullName>
    </submittedName>
</protein>
<dbReference type="AlphaFoldDB" id="A0A4R2MG99"/>
<reference evidence="1 2" key="1">
    <citation type="submission" date="2019-03" db="EMBL/GenBank/DDBJ databases">
        <title>Genomic Encyclopedia of Type Strains, Phase IV (KMG-IV): sequencing the most valuable type-strain genomes for metagenomic binning, comparative biology and taxonomic classification.</title>
        <authorList>
            <person name="Goeker M."/>
        </authorList>
    </citation>
    <scope>NUCLEOTIDE SEQUENCE [LARGE SCALE GENOMIC DNA]</scope>
    <source>
        <strain evidence="1 2">DSM 1709</strain>
    </source>
</reference>
<proteinExistence type="predicted"/>
<dbReference type="Proteomes" id="UP000295106">
    <property type="component" value="Unassembled WGS sequence"/>
</dbReference>
<gene>
    <name evidence="1" type="ORF">EV684_108107</name>
</gene>
<name>A0A4R2MG99_RUBGE</name>
<dbReference type="EMBL" id="SLXD01000008">
    <property type="protein sequence ID" value="TCP01766.1"/>
    <property type="molecule type" value="Genomic_DNA"/>
</dbReference>
<organism evidence="1 2">
    <name type="scientific">Rubrivivax gelatinosus</name>
    <name type="common">Rhodocyclus gelatinosus</name>
    <name type="synonym">Rhodopseudomonas gelatinosa</name>
    <dbReference type="NCBI Taxonomy" id="28068"/>
    <lineage>
        <taxon>Bacteria</taxon>
        <taxon>Pseudomonadati</taxon>
        <taxon>Pseudomonadota</taxon>
        <taxon>Betaproteobacteria</taxon>
        <taxon>Burkholderiales</taxon>
        <taxon>Sphaerotilaceae</taxon>
        <taxon>Rubrivivax</taxon>
    </lineage>
</organism>
<comment type="caution">
    <text evidence="1">The sequence shown here is derived from an EMBL/GenBank/DDBJ whole genome shotgun (WGS) entry which is preliminary data.</text>
</comment>
<sequence>MSLVSLLVAMALALICLVTALHAWRAVVVGSRSTGSAARFTGTASGLEVQLAKLLPAAGWGIGGGSSNPGGTLNQHLVLLANATLSGTNGLSGSQQTLSATAHAGNAIVWATAIDGSLACSALISRASQGLQMLGPKPCTTALSALGSSWDEVVTLVPQGVFPDLAFSVGTAECWPYGGPLKRSSASVQVSGVRDTLSAVCLPNIRG</sequence>